<keyword evidence="1" id="KW-0805">Transcription regulation</keyword>
<keyword evidence="2" id="KW-0238">DNA-binding</keyword>
<name>A0A2T2YFA7_9BACT</name>
<keyword evidence="6" id="KW-1185">Reference proteome</keyword>
<sequence length="226" mass="25979">MKERIKELIKALSEEKIDFFSLIGISKDTVRMYTDRGSKPKSDFMEKVYRSIENLNPEWWLTGQGEMFIKSNKTIIKSEEPKSFLNQNSAVPIYDIEVRAGIVSRLIENNENIPIIGWYYLKDIPNIDGIIGVRAVGDSMVPFITGGDTLLIKRVDKNGYIAPGLSYVIITSNMTVVKYIQKGPNKNYWHLKSHNSDKEQYPDDEIAKDEIIHLFLVVKVLKELTY</sequence>
<evidence type="ECO:0000256" key="2">
    <source>
        <dbReference type="ARBA" id="ARBA00023125"/>
    </source>
</evidence>
<dbReference type="Proteomes" id="UP000240357">
    <property type="component" value="Unassembled WGS sequence"/>
</dbReference>
<dbReference type="CDD" id="cd06529">
    <property type="entry name" value="S24_LexA-like"/>
    <property type="match status" value="1"/>
</dbReference>
<dbReference type="Gene3D" id="1.10.260.40">
    <property type="entry name" value="lambda repressor-like DNA-binding domains"/>
    <property type="match status" value="1"/>
</dbReference>
<dbReference type="Gene3D" id="2.10.109.10">
    <property type="entry name" value="Umud Fragment, subunit A"/>
    <property type="match status" value="1"/>
</dbReference>
<accession>A0A2T2YFA7</accession>
<protein>
    <recommendedName>
        <fullName evidence="4">Peptidase S24/S26A/S26B/S26C domain-containing protein</fullName>
    </recommendedName>
</protein>
<dbReference type="AlphaFoldDB" id="A0A2T2YFA7"/>
<feature type="domain" description="Peptidase S24/S26A/S26B/S26C" evidence="4">
    <location>
        <begin position="93"/>
        <end position="209"/>
    </location>
</feature>
<organism evidence="5 6">
    <name type="scientific">Adhaeribacter arboris</name>
    <dbReference type="NCBI Taxonomy" id="2072846"/>
    <lineage>
        <taxon>Bacteria</taxon>
        <taxon>Pseudomonadati</taxon>
        <taxon>Bacteroidota</taxon>
        <taxon>Cytophagia</taxon>
        <taxon>Cytophagales</taxon>
        <taxon>Hymenobacteraceae</taxon>
        <taxon>Adhaeribacter</taxon>
    </lineage>
</organism>
<dbReference type="PANTHER" id="PTHR40661">
    <property type="match status" value="1"/>
</dbReference>
<dbReference type="InterPro" id="IPR039418">
    <property type="entry name" value="LexA-like"/>
</dbReference>
<evidence type="ECO:0000256" key="1">
    <source>
        <dbReference type="ARBA" id="ARBA00023015"/>
    </source>
</evidence>
<evidence type="ECO:0000259" key="4">
    <source>
        <dbReference type="Pfam" id="PF00717"/>
    </source>
</evidence>
<dbReference type="InterPro" id="IPR010982">
    <property type="entry name" value="Lambda_DNA-bd_dom_sf"/>
</dbReference>
<dbReference type="Pfam" id="PF00717">
    <property type="entry name" value="Peptidase_S24"/>
    <property type="match status" value="1"/>
</dbReference>
<comment type="caution">
    <text evidence="5">The sequence shown here is derived from an EMBL/GenBank/DDBJ whole genome shotgun (WGS) entry which is preliminary data.</text>
</comment>
<gene>
    <name evidence="5" type="ORF">AHMF7605_12030</name>
</gene>
<keyword evidence="3" id="KW-0804">Transcription</keyword>
<evidence type="ECO:0000313" key="6">
    <source>
        <dbReference type="Proteomes" id="UP000240357"/>
    </source>
</evidence>
<dbReference type="EMBL" id="PYFT01000001">
    <property type="protein sequence ID" value="PSR54199.1"/>
    <property type="molecule type" value="Genomic_DNA"/>
</dbReference>
<dbReference type="SUPFAM" id="SSF51306">
    <property type="entry name" value="LexA/Signal peptidase"/>
    <property type="match status" value="1"/>
</dbReference>
<dbReference type="GO" id="GO:0003677">
    <property type="term" value="F:DNA binding"/>
    <property type="evidence" value="ECO:0007669"/>
    <property type="project" value="UniProtKB-KW"/>
</dbReference>
<evidence type="ECO:0000256" key="3">
    <source>
        <dbReference type="ARBA" id="ARBA00023163"/>
    </source>
</evidence>
<dbReference type="PANTHER" id="PTHR40661:SF1">
    <property type="entry name" value="HTH CRO_C1-TYPE DOMAIN-CONTAINING PROTEIN"/>
    <property type="match status" value="1"/>
</dbReference>
<evidence type="ECO:0000313" key="5">
    <source>
        <dbReference type="EMBL" id="PSR54199.1"/>
    </source>
</evidence>
<dbReference type="OrthoDB" id="3831186at2"/>
<dbReference type="RefSeq" id="WP_106929643.1">
    <property type="nucleotide sequence ID" value="NZ_PYFT01000001.1"/>
</dbReference>
<dbReference type="InterPro" id="IPR015927">
    <property type="entry name" value="Peptidase_S24_S26A/B/C"/>
</dbReference>
<dbReference type="InterPro" id="IPR036286">
    <property type="entry name" value="LexA/Signal_pep-like_sf"/>
</dbReference>
<proteinExistence type="predicted"/>
<reference evidence="5 6" key="1">
    <citation type="submission" date="2018-03" db="EMBL/GenBank/DDBJ databases">
        <title>Adhaeribacter sp. HMF7605 Genome sequencing and assembly.</title>
        <authorList>
            <person name="Kang H."/>
            <person name="Kang J."/>
            <person name="Cha I."/>
            <person name="Kim H."/>
            <person name="Joh K."/>
        </authorList>
    </citation>
    <scope>NUCLEOTIDE SEQUENCE [LARGE SCALE GENOMIC DNA]</scope>
    <source>
        <strain evidence="5 6">HMF7605</strain>
    </source>
</reference>